<gene>
    <name evidence="3" type="ORF">Zmor_016375</name>
</gene>
<sequence length="301" mass="34555">MSKPVELTETQVSQLLDFSKPLDVSLLECAIEASFSSKSPQEIEICNRVLTTIKEHPESWSRANIIIETSNHPQAKFFGLQILEKTVNERWNLIPQLQREELRKYIVGAIVRCSSSIELMAAHKVFLTKLNMILVQILKKDWPHAWPTFIPDIVASSQKSETLCLNTMNILSLFSEEIFEFSSGQMTRVKVKRLKSCIASEFSSVFSLCLFVFENSTHVELLNTTLNTLLKFLSWIPLGYIFETKLLEILYNFLTHDQLRNNSMKCLIEVACVKVNSNDYRMHFVLLAQGVQRIVTQAKSF</sequence>
<evidence type="ECO:0000259" key="2">
    <source>
        <dbReference type="PROSITE" id="PS50166"/>
    </source>
</evidence>
<organism evidence="3 4">
    <name type="scientific">Zophobas morio</name>
    <dbReference type="NCBI Taxonomy" id="2755281"/>
    <lineage>
        <taxon>Eukaryota</taxon>
        <taxon>Metazoa</taxon>
        <taxon>Ecdysozoa</taxon>
        <taxon>Arthropoda</taxon>
        <taxon>Hexapoda</taxon>
        <taxon>Insecta</taxon>
        <taxon>Pterygota</taxon>
        <taxon>Neoptera</taxon>
        <taxon>Endopterygota</taxon>
        <taxon>Coleoptera</taxon>
        <taxon>Polyphaga</taxon>
        <taxon>Cucujiformia</taxon>
        <taxon>Tenebrionidae</taxon>
        <taxon>Zophobas</taxon>
    </lineage>
</organism>
<dbReference type="GO" id="GO:0000056">
    <property type="term" value="P:ribosomal small subunit export from nucleus"/>
    <property type="evidence" value="ECO:0007669"/>
    <property type="project" value="TreeGrafter"/>
</dbReference>
<comment type="caution">
    <text evidence="3">The sequence shown here is derived from an EMBL/GenBank/DDBJ whole genome shotgun (WGS) entry which is preliminary data.</text>
</comment>
<reference evidence="3" key="1">
    <citation type="journal article" date="2023" name="G3 (Bethesda)">
        <title>Whole genome assemblies of Zophobas morio and Tenebrio molitor.</title>
        <authorList>
            <person name="Kaur S."/>
            <person name="Stinson S.A."/>
            <person name="diCenzo G.C."/>
        </authorList>
    </citation>
    <scope>NUCLEOTIDE SEQUENCE</scope>
    <source>
        <strain evidence="3">QUZm001</strain>
    </source>
</reference>
<feature type="domain" description="Importin N-terminal" evidence="2">
    <location>
        <begin position="46"/>
        <end position="112"/>
    </location>
</feature>
<name>A0AA38LZD4_9CUCU</name>
<keyword evidence="4" id="KW-1185">Reference proteome</keyword>
<dbReference type="Gene3D" id="1.25.10.10">
    <property type="entry name" value="Leucine-rich Repeat Variant"/>
    <property type="match status" value="1"/>
</dbReference>
<dbReference type="SUPFAM" id="SSF48371">
    <property type="entry name" value="ARM repeat"/>
    <property type="match status" value="1"/>
</dbReference>
<dbReference type="GO" id="GO:0031267">
    <property type="term" value="F:small GTPase binding"/>
    <property type="evidence" value="ECO:0007669"/>
    <property type="project" value="InterPro"/>
</dbReference>
<dbReference type="PANTHER" id="PTHR11223:SF2">
    <property type="entry name" value="EXPORTIN-1"/>
    <property type="match status" value="1"/>
</dbReference>
<dbReference type="Pfam" id="PF03810">
    <property type="entry name" value="IBN_N"/>
    <property type="match status" value="1"/>
</dbReference>
<proteinExistence type="inferred from homology"/>
<protein>
    <recommendedName>
        <fullName evidence="2">Importin N-terminal domain-containing protein</fullName>
    </recommendedName>
</protein>
<dbReference type="GO" id="GO:0006611">
    <property type="term" value="P:protein export from nucleus"/>
    <property type="evidence" value="ECO:0007669"/>
    <property type="project" value="InterPro"/>
</dbReference>
<evidence type="ECO:0000313" key="4">
    <source>
        <dbReference type="Proteomes" id="UP001168821"/>
    </source>
</evidence>
<dbReference type="InterPro" id="IPR011989">
    <property type="entry name" value="ARM-like"/>
</dbReference>
<evidence type="ECO:0000256" key="1">
    <source>
        <dbReference type="ARBA" id="ARBA00009466"/>
    </source>
</evidence>
<dbReference type="GO" id="GO:0005737">
    <property type="term" value="C:cytoplasm"/>
    <property type="evidence" value="ECO:0007669"/>
    <property type="project" value="TreeGrafter"/>
</dbReference>
<evidence type="ECO:0000313" key="3">
    <source>
        <dbReference type="EMBL" id="KAJ3615489.1"/>
    </source>
</evidence>
<dbReference type="GO" id="GO:0000055">
    <property type="term" value="P:ribosomal large subunit export from nucleus"/>
    <property type="evidence" value="ECO:0007669"/>
    <property type="project" value="TreeGrafter"/>
</dbReference>
<dbReference type="InterPro" id="IPR016024">
    <property type="entry name" value="ARM-type_fold"/>
</dbReference>
<dbReference type="GO" id="GO:0005049">
    <property type="term" value="F:nuclear export signal receptor activity"/>
    <property type="evidence" value="ECO:0007669"/>
    <property type="project" value="InterPro"/>
</dbReference>
<dbReference type="InterPro" id="IPR001494">
    <property type="entry name" value="Importin-beta_N"/>
</dbReference>
<dbReference type="SMART" id="SM00913">
    <property type="entry name" value="IBN_N"/>
    <property type="match status" value="1"/>
</dbReference>
<comment type="similarity">
    <text evidence="1">Belongs to the exportin family.</text>
</comment>
<dbReference type="GO" id="GO:0005634">
    <property type="term" value="C:nucleus"/>
    <property type="evidence" value="ECO:0007669"/>
    <property type="project" value="TreeGrafter"/>
</dbReference>
<dbReference type="PANTHER" id="PTHR11223">
    <property type="entry name" value="EXPORTIN 1/5"/>
    <property type="match status" value="1"/>
</dbReference>
<dbReference type="AlphaFoldDB" id="A0AA38LZD4"/>
<dbReference type="PROSITE" id="PS50166">
    <property type="entry name" value="IMPORTIN_B_NT"/>
    <property type="match status" value="1"/>
</dbReference>
<dbReference type="Proteomes" id="UP001168821">
    <property type="component" value="Unassembled WGS sequence"/>
</dbReference>
<dbReference type="Pfam" id="PF08389">
    <property type="entry name" value="Xpo1"/>
    <property type="match status" value="1"/>
</dbReference>
<dbReference type="InterPro" id="IPR045065">
    <property type="entry name" value="XPO1/5"/>
</dbReference>
<accession>A0AA38LZD4</accession>
<dbReference type="EMBL" id="JALNTZ010004111">
    <property type="protein sequence ID" value="KAJ3615489.1"/>
    <property type="molecule type" value="Genomic_DNA"/>
</dbReference>
<dbReference type="InterPro" id="IPR013598">
    <property type="entry name" value="Exportin-1/Importin-b-like"/>
</dbReference>